<reference evidence="2" key="1">
    <citation type="journal article" date="2019" name="Int. J. Syst. Evol. Microbiol.">
        <title>The Global Catalogue of Microorganisms (GCM) 10K type strain sequencing project: providing services to taxonomists for standard genome sequencing and annotation.</title>
        <authorList>
            <consortium name="The Broad Institute Genomics Platform"/>
            <consortium name="The Broad Institute Genome Sequencing Center for Infectious Disease"/>
            <person name="Wu L."/>
            <person name="Ma J."/>
        </authorList>
    </citation>
    <scope>NUCLEOTIDE SEQUENCE [LARGE SCALE GENOMIC DNA]</scope>
    <source>
        <strain evidence="2">JCM 31696</strain>
    </source>
</reference>
<feature type="non-terminal residue" evidence="1">
    <location>
        <position position="60"/>
    </location>
</feature>
<dbReference type="Proteomes" id="UP001597083">
    <property type="component" value="Unassembled WGS sequence"/>
</dbReference>
<proteinExistence type="predicted"/>
<evidence type="ECO:0000313" key="1">
    <source>
        <dbReference type="EMBL" id="MFD0856528.1"/>
    </source>
</evidence>
<dbReference type="InterPro" id="IPR029045">
    <property type="entry name" value="ClpP/crotonase-like_dom_sf"/>
</dbReference>
<comment type="caution">
    <text evidence="1">The sequence shown here is derived from an EMBL/GenBank/DDBJ whole genome shotgun (WGS) entry which is preliminary data.</text>
</comment>
<dbReference type="GO" id="GO:0004300">
    <property type="term" value="F:enoyl-CoA hydratase activity"/>
    <property type="evidence" value="ECO:0007669"/>
    <property type="project" value="UniProtKB-EC"/>
</dbReference>
<gene>
    <name evidence="1" type="ORF">ACFQ07_30095</name>
</gene>
<dbReference type="EC" id="4.2.1.17" evidence="1"/>
<protein>
    <submittedName>
        <fullName evidence="1">Crotonase/enoyl-CoA hydratase family protein</fullName>
        <ecNumber evidence="1">4.2.1.17</ecNumber>
    </submittedName>
</protein>
<name>A0ABW3CPQ7_9ACTN</name>
<dbReference type="Gene3D" id="3.30.300.220">
    <property type="match status" value="1"/>
</dbReference>
<accession>A0ABW3CPQ7</accession>
<dbReference type="SUPFAM" id="SSF52096">
    <property type="entry name" value="ClpP/crotonase"/>
    <property type="match status" value="1"/>
</dbReference>
<keyword evidence="2" id="KW-1185">Reference proteome</keyword>
<keyword evidence="1" id="KW-0456">Lyase</keyword>
<evidence type="ECO:0000313" key="2">
    <source>
        <dbReference type="Proteomes" id="UP001597083"/>
    </source>
</evidence>
<sequence>MTDERGNDVVRVERAGHTLVVTLTREAKRNALSPAVTEGVDAAMNRLEDDPELWCAVLTG</sequence>
<organism evidence="1 2">
    <name type="scientific">Actinomadura adrarensis</name>
    <dbReference type="NCBI Taxonomy" id="1819600"/>
    <lineage>
        <taxon>Bacteria</taxon>
        <taxon>Bacillati</taxon>
        <taxon>Actinomycetota</taxon>
        <taxon>Actinomycetes</taxon>
        <taxon>Streptosporangiales</taxon>
        <taxon>Thermomonosporaceae</taxon>
        <taxon>Actinomadura</taxon>
    </lineage>
</organism>
<dbReference type="EMBL" id="JBHTIR010004156">
    <property type="protein sequence ID" value="MFD0856528.1"/>
    <property type="molecule type" value="Genomic_DNA"/>
</dbReference>